<gene>
    <name evidence="3" type="ORF">BFS05_03565</name>
</gene>
<feature type="compositionally biased region" description="Basic residues" evidence="1">
    <location>
        <begin position="610"/>
        <end position="620"/>
    </location>
</feature>
<dbReference type="EMBL" id="MNLH01000003">
    <property type="protein sequence ID" value="PNS43146.1"/>
    <property type="molecule type" value="Genomic_DNA"/>
</dbReference>
<name>A0A2K1SUH0_GARVA</name>
<feature type="compositionally biased region" description="Acidic residues" evidence="1">
    <location>
        <begin position="734"/>
        <end position="744"/>
    </location>
</feature>
<dbReference type="RefSeq" id="WP_103084637.1">
    <property type="nucleotide sequence ID" value="NZ_MNLH01000003.1"/>
</dbReference>
<dbReference type="Proteomes" id="UP000236146">
    <property type="component" value="Unassembled WGS sequence"/>
</dbReference>
<accession>A0A2K1SUH0</accession>
<protein>
    <submittedName>
        <fullName evidence="3">Cell surface protein</fullName>
    </submittedName>
</protein>
<dbReference type="NCBIfam" id="TIGR03769">
    <property type="entry name" value="P_ac_wall_RPT"/>
    <property type="match status" value="1"/>
</dbReference>
<sequence>MTQVIRNIGKRAFAMASVAILAFAVLASGFSAALPAVALENSNPGEKYDPTKKEVLSHGHTDVFYPIQYNGKFIMAVEKDAETFLKPENTTLRVAKSTYTPKSQLPSLATEYYYLDSSGNQKGNPLFPGWDTGYASTLVGASHADDATADIAIQQVTGPMNGRILLWTTNGIGKNSKKVSFEENDLDDEPDTEGSRFMLPGVIHQHTAGHMHANWGFTQPGVYKLKVAATITNKNTKKQITTEPAEYTFEVEDTYSGEVPTSGIPETLDLHRRGDFINPDDDEEAHKASEEHKDTDKDDGGDMRIGNIRDSGEHPHYHSYEGYGGLDLKVVNKPKGARIEWRYVRADEGPDAYGTTLFAERLQLPAEPAMNKMKVYAHATEGETQIGKDTASATIAVEDHGADGHPVVKAIVPYKRFKPGDTLHAKTVLLNPHVATDATTGDPIDDPTNPVTSIVKDYVWLIKKEGENDFKRIPGAVSSKLDLKLDASMQGATIRPSLVLKNGELYRNSKFDEFCDYVIEMKGVPHSHNNDGNDDQSGSDSEDDENPHGKKRHEKRHNKRKNKRKNKTKHFAGGRSFLKGVFGGAANSGLLGSSSNGRFQFESNFFKKSNKKLKRTKNNHNKINLTNRKNNPKNNSNNNAQKGSGSSSGSSSFARTENSSGKSSHNSSRRTSGGTHAKNKSSKKSGQTVRNFVKTDNNSGNSLGNNSGNNSVRNSGLAKNKENQASKDARQYDEDSDEAYEDNPEDKKSSGSSTKWVAVAASSASVGLCAITGACGAVIRSKLKLL</sequence>
<feature type="compositionally biased region" description="Polar residues" evidence="1">
    <location>
        <begin position="684"/>
        <end position="696"/>
    </location>
</feature>
<evidence type="ECO:0000313" key="3">
    <source>
        <dbReference type="EMBL" id="PNS43146.1"/>
    </source>
</evidence>
<feature type="compositionally biased region" description="Basic and acidic residues" evidence="1">
    <location>
        <begin position="284"/>
        <end position="302"/>
    </location>
</feature>
<feature type="compositionally biased region" description="Basic residues" evidence="1">
    <location>
        <begin position="549"/>
        <end position="572"/>
    </location>
</feature>
<dbReference type="InterPro" id="IPR022435">
    <property type="entry name" value="Surface-anchored_actinobac"/>
</dbReference>
<feature type="signal peptide" evidence="2">
    <location>
        <begin position="1"/>
        <end position="27"/>
    </location>
</feature>
<feature type="region of interest" description="Disordered" evidence="1">
    <location>
        <begin position="275"/>
        <end position="303"/>
    </location>
</feature>
<evidence type="ECO:0000256" key="2">
    <source>
        <dbReference type="SAM" id="SignalP"/>
    </source>
</evidence>
<feature type="compositionally biased region" description="Basic and acidic residues" evidence="1">
    <location>
        <begin position="719"/>
        <end position="733"/>
    </location>
</feature>
<evidence type="ECO:0000256" key="1">
    <source>
        <dbReference type="SAM" id="MobiDB-lite"/>
    </source>
</evidence>
<reference evidence="3 4" key="1">
    <citation type="submission" date="2016-10" db="EMBL/GenBank/DDBJ databases">
        <authorList>
            <person name="Varghese N."/>
        </authorList>
    </citation>
    <scope>NUCLEOTIDE SEQUENCE [LARGE SCALE GENOMIC DNA]</scope>
    <source>
        <strain evidence="3 4">KA00225</strain>
    </source>
</reference>
<feature type="region of interest" description="Disordered" evidence="1">
    <location>
        <begin position="525"/>
        <end position="574"/>
    </location>
</feature>
<dbReference type="OrthoDB" id="4424311at2"/>
<dbReference type="AlphaFoldDB" id="A0A2K1SUH0"/>
<feature type="compositionally biased region" description="Low complexity" evidence="1">
    <location>
        <begin position="627"/>
        <end position="675"/>
    </location>
</feature>
<feature type="chain" id="PRO_5038523987" evidence="2">
    <location>
        <begin position="28"/>
        <end position="786"/>
    </location>
</feature>
<comment type="caution">
    <text evidence="3">The sequence shown here is derived from an EMBL/GenBank/DDBJ whole genome shotgun (WGS) entry which is preliminary data.</text>
</comment>
<proteinExistence type="predicted"/>
<keyword evidence="2" id="KW-0732">Signal</keyword>
<feature type="region of interest" description="Disordered" evidence="1">
    <location>
        <begin position="610"/>
        <end position="754"/>
    </location>
</feature>
<feature type="compositionally biased region" description="Low complexity" evidence="1">
    <location>
        <begin position="697"/>
        <end position="716"/>
    </location>
</feature>
<organism evidence="3 4">
    <name type="scientific">Gardnerella vaginalis</name>
    <dbReference type="NCBI Taxonomy" id="2702"/>
    <lineage>
        <taxon>Bacteria</taxon>
        <taxon>Bacillati</taxon>
        <taxon>Actinomycetota</taxon>
        <taxon>Actinomycetes</taxon>
        <taxon>Bifidobacteriales</taxon>
        <taxon>Bifidobacteriaceae</taxon>
        <taxon>Gardnerella</taxon>
    </lineage>
</organism>
<evidence type="ECO:0000313" key="4">
    <source>
        <dbReference type="Proteomes" id="UP000236146"/>
    </source>
</evidence>
<dbReference type="NCBIfam" id="NF038134">
    <property type="entry name" value="choice_anch_M"/>
    <property type="match status" value="1"/>
</dbReference>